<dbReference type="AlphaFoldDB" id="Q10UX1"/>
<name>Q10UX1_TRIEI</name>
<dbReference type="eggNOG" id="COG3039">
    <property type="taxonomic scope" value="Bacteria"/>
</dbReference>
<dbReference type="KEGG" id="ter:Tery_5044"/>
<accession>Q10UX1</accession>
<dbReference type="HOGENOM" id="CLU_210506_0_0_3"/>
<sequence length="47" mass="5574">MFRLKVINGCKLRRRKFDNQAVELFIQCAMLKGMIQISKPQSYKVEI</sequence>
<evidence type="ECO:0000313" key="1">
    <source>
        <dbReference type="EMBL" id="ABG53953.1"/>
    </source>
</evidence>
<gene>
    <name evidence="1" type="ordered locus">Tery_5044</name>
</gene>
<protein>
    <submittedName>
        <fullName evidence="1">Transposase</fullName>
    </submittedName>
</protein>
<organism evidence="1">
    <name type="scientific">Trichodesmium erythraeum (strain IMS101)</name>
    <dbReference type="NCBI Taxonomy" id="203124"/>
    <lineage>
        <taxon>Bacteria</taxon>
        <taxon>Bacillati</taxon>
        <taxon>Cyanobacteriota</taxon>
        <taxon>Cyanophyceae</taxon>
        <taxon>Oscillatoriophycideae</taxon>
        <taxon>Oscillatoriales</taxon>
        <taxon>Microcoleaceae</taxon>
        <taxon>Trichodesmium</taxon>
    </lineage>
</organism>
<dbReference type="EMBL" id="CP000393">
    <property type="protein sequence ID" value="ABG53953.1"/>
    <property type="molecule type" value="Genomic_DNA"/>
</dbReference>
<proteinExistence type="predicted"/>
<reference evidence="1" key="1">
    <citation type="submission" date="2006-06" db="EMBL/GenBank/DDBJ databases">
        <title>Complete sequence of Trichodesmium erythraeum IMS101.</title>
        <authorList>
            <consortium name="US DOE Joint Genome Institute"/>
            <person name="Copeland A."/>
            <person name="Lucas S."/>
            <person name="Lapidus A."/>
            <person name="Barry K."/>
            <person name="Detter J.C."/>
            <person name="Glavina del Rio T."/>
            <person name="Hammon N."/>
            <person name="Israni S."/>
            <person name="Dalin E."/>
            <person name="Tice H."/>
            <person name="Pitluck S."/>
            <person name="Kiss H."/>
            <person name="Munk A.C."/>
            <person name="Brettin T."/>
            <person name="Bruce D."/>
            <person name="Han C."/>
            <person name="Tapia R."/>
            <person name="Gilna P."/>
            <person name="Schmutz J."/>
            <person name="Larimer F."/>
            <person name="Land M."/>
            <person name="Hauser L."/>
            <person name="Kyrpides N."/>
            <person name="Kim E."/>
            <person name="Richardson P."/>
        </authorList>
    </citation>
    <scope>NUCLEOTIDE SEQUENCE [LARGE SCALE GENOMIC DNA]</scope>
    <source>
        <strain evidence="1">IMS101</strain>
    </source>
</reference>